<dbReference type="PANTHER" id="PTHR42686">
    <property type="entry name" value="GH17980P-RELATED"/>
    <property type="match status" value="1"/>
</dbReference>
<dbReference type="EMBL" id="CP002545">
    <property type="protein sequence ID" value="ADY51065.1"/>
    <property type="molecule type" value="Genomic_DNA"/>
</dbReference>
<evidence type="ECO:0000313" key="2">
    <source>
        <dbReference type="EMBL" id="ADY51065.1"/>
    </source>
</evidence>
<dbReference type="Pfam" id="PF00248">
    <property type="entry name" value="Aldo_ket_red"/>
    <property type="match status" value="1"/>
</dbReference>
<dbReference type="HOGENOM" id="CLU_023205_5_0_10"/>
<keyword evidence="3" id="KW-1185">Reference proteome</keyword>
<dbReference type="Gene3D" id="3.20.20.100">
    <property type="entry name" value="NADP-dependent oxidoreductase domain"/>
    <property type="match status" value="1"/>
</dbReference>
<dbReference type="Proteomes" id="UP000000310">
    <property type="component" value="Chromosome"/>
</dbReference>
<dbReference type="GO" id="GO:0005829">
    <property type="term" value="C:cytosol"/>
    <property type="evidence" value="ECO:0007669"/>
    <property type="project" value="TreeGrafter"/>
</dbReference>
<gene>
    <name evidence="2" type="ordered locus">Pedsa_0483</name>
</gene>
<dbReference type="AlphaFoldDB" id="F0S6I9"/>
<dbReference type="RefSeq" id="WP_013631568.1">
    <property type="nucleotide sequence ID" value="NC_015177.1"/>
</dbReference>
<dbReference type="InterPro" id="IPR020471">
    <property type="entry name" value="AKR"/>
</dbReference>
<dbReference type="SUPFAM" id="SSF51430">
    <property type="entry name" value="NAD(P)-linked oxidoreductase"/>
    <property type="match status" value="1"/>
</dbReference>
<dbReference type="InterPro" id="IPR023210">
    <property type="entry name" value="NADP_OxRdtase_dom"/>
</dbReference>
<dbReference type="eggNOG" id="COG0667">
    <property type="taxonomic scope" value="Bacteria"/>
</dbReference>
<accession>F0S6I9</accession>
<reference evidence="3" key="2">
    <citation type="submission" date="2011-02" db="EMBL/GenBank/DDBJ databases">
        <title>The complete genome of Pedobacter saltans DSM 12145.</title>
        <authorList>
            <consortium name="US DOE Joint Genome Institute (JGI-PGF)"/>
            <person name="Lucas S."/>
            <person name="Copeland A."/>
            <person name="Lapidus A."/>
            <person name="Bruce D."/>
            <person name="Goodwin L."/>
            <person name="Pitluck S."/>
            <person name="Kyrpides N."/>
            <person name="Mavromatis K."/>
            <person name="Pagani I."/>
            <person name="Ivanova N."/>
            <person name="Ovchinnikova G."/>
            <person name="Lu M."/>
            <person name="Detter J.C."/>
            <person name="Han C."/>
            <person name="Land M."/>
            <person name="Hauser L."/>
            <person name="Markowitz V."/>
            <person name="Cheng J.-F."/>
            <person name="Hugenholtz P."/>
            <person name="Woyke T."/>
            <person name="Wu D."/>
            <person name="Tindall B."/>
            <person name="Pomrenke H.G."/>
            <person name="Brambilla E."/>
            <person name="Klenk H.-P."/>
            <person name="Eisen J.A."/>
        </authorList>
    </citation>
    <scope>NUCLEOTIDE SEQUENCE [LARGE SCALE GENOMIC DNA]</scope>
    <source>
        <strain evidence="3">ATCC 51119 / DSM 12145 / JCM 21818 / LMG 10337 / NBRC 100064 / NCIMB 13643</strain>
    </source>
</reference>
<organism evidence="2 3">
    <name type="scientific">Pseudopedobacter saltans (strain ATCC 51119 / DSM 12145 / JCM 21818 / CCUG 39354 / LMG 10337 / NBRC 100064 / NCIMB 13643)</name>
    <name type="common">Pedobacter saltans</name>
    <dbReference type="NCBI Taxonomy" id="762903"/>
    <lineage>
        <taxon>Bacteria</taxon>
        <taxon>Pseudomonadati</taxon>
        <taxon>Bacteroidota</taxon>
        <taxon>Sphingobacteriia</taxon>
        <taxon>Sphingobacteriales</taxon>
        <taxon>Sphingobacteriaceae</taxon>
        <taxon>Pseudopedobacter</taxon>
    </lineage>
</organism>
<evidence type="ECO:0000313" key="3">
    <source>
        <dbReference type="Proteomes" id="UP000000310"/>
    </source>
</evidence>
<protein>
    <submittedName>
        <fullName evidence="2">Aldo/keto reductase</fullName>
    </submittedName>
</protein>
<dbReference type="KEGG" id="psn:Pedsa_0483"/>
<reference evidence="2 3" key="1">
    <citation type="journal article" date="2011" name="Stand. Genomic Sci.">
        <title>Complete genome sequence of the gliding, heparinolytic Pedobacter saltans type strain (113).</title>
        <authorList>
            <person name="Liolios K."/>
            <person name="Sikorski J."/>
            <person name="Lu M."/>
            <person name="Nolan M."/>
            <person name="Lapidus A."/>
            <person name="Lucas S."/>
            <person name="Hammon N."/>
            <person name="Deshpande S."/>
            <person name="Cheng J.F."/>
            <person name="Tapia R."/>
            <person name="Han C."/>
            <person name="Goodwin L."/>
            <person name="Pitluck S."/>
            <person name="Huntemann M."/>
            <person name="Ivanova N."/>
            <person name="Pagani I."/>
            <person name="Mavromatis K."/>
            <person name="Ovchinikova G."/>
            <person name="Pati A."/>
            <person name="Chen A."/>
            <person name="Palaniappan K."/>
            <person name="Land M."/>
            <person name="Hauser L."/>
            <person name="Brambilla E.M."/>
            <person name="Kotsyurbenko O."/>
            <person name="Rohde M."/>
            <person name="Tindall B.J."/>
            <person name="Abt B."/>
            <person name="Goker M."/>
            <person name="Detter J.C."/>
            <person name="Woyke T."/>
            <person name="Bristow J."/>
            <person name="Eisen J.A."/>
            <person name="Markowitz V."/>
            <person name="Hugenholtz P."/>
            <person name="Klenk H.P."/>
            <person name="Kyrpides N.C."/>
        </authorList>
    </citation>
    <scope>NUCLEOTIDE SEQUENCE [LARGE SCALE GENOMIC DNA]</scope>
    <source>
        <strain evidence="3">ATCC 51119 / DSM 12145 / JCM 21818 / LMG 10337 / NBRC 100064 / NCIMB 13643</strain>
    </source>
</reference>
<name>F0S6I9_PSESL</name>
<evidence type="ECO:0000259" key="1">
    <source>
        <dbReference type="Pfam" id="PF00248"/>
    </source>
</evidence>
<dbReference type="STRING" id="762903.Pedsa_0483"/>
<feature type="domain" description="NADP-dependent oxidoreductase" evidence="1">
    <location>
        <begin position="12"/>
        <end position="330"/>
    </location>
</feature>
<dbReference type="OrthoDB" id="9773828at2"/>
<proteinExistence type="predicted"/>
<dbReference type="InterPro" id="IPR036812">
    <property type="entry name" value="NAD(P)_OxRdtase_dom_sf"/>
</dbReference>
<dbReference type="PANTHER" id="PTHR42686:SF1">
    <property type="entry name" value="GH17980P-RELATED"/>
    <property type="match status" value="1"/>
</dbReference>
<dbReference type="GO" id="GO:0016491">
    <property type="term" value="F:oxidoreductase activity"/>
    <property type="evidence" value="ECO:0007669"/>
    <property type="project" value="InterPro"/>
</dbReference>
<dbReference type="CDD" id="cd19152">
    <property type="entry name" value="AKR_AKR15A"/>
    <property type="match status" value="1"/>
</dbReference>
<sequence length="336" mass="37552">MLSQDIETIPPVIFGTSGLGNIYEALPFERKLAIVEQCIKHSPGIPVFDSAGKYGAGLSLEVLGQCLEELNVDPCQVIINNKLGWYQTELTTPEPTFEKGIWIDMKNDAVQKISYQGIIDCFEQGNELLGKYNSDMVSVHDPDEYLAAAKDEMDAKKRYQDIMDAYRALGDLKRQGRAKSIGIGSKDWTVIKRIAQDIQLDWVMIANSLTAHSHPKDLIDFIGKLKDKGVTVINSAVFNGGFLIGSNFYNYVEVNAETERGRELLAWREQFYALCEEFAITPAEACFNFGFNIKGVSSVALSTTKPEKVKGNIEMATKQIPQTFWDAMREKGLIQI</sequence>